<feature type="compositionally biased region" description="Polar residues" evidence="10">
    <location>
        <begin position="72"/>
        <end position="84"/>
    </location>
</feature>
<feature type="region of interest" description="Disordered" evidence="10">
    <location>
        <begin position="167"/>
        <end position="210"/>
    </location>
</feature>
<feature type="compositionally biased region" description="Basic and acidic residues" evidence="10">
    <location>
        <begin position="19"/>
        <end position="29"/>
    </location>
</feature>
<comment type="similarity">
    <text evidence="1">Belongs to the protein kinase superfamily. CAMK Ser/Thr protein kinase family. PIM subfamily.</text>
</comment>
<keyword evidence="4" id="KW-0808">Transferase</keyword>
<dbReference type="Proteomes" id="UP001558613">
    <property type="component" value="Unassembled WGS sequence"/>
</dbReference>
<keyword evidence="3" id="KW-0723">Serine/threonine-protein kinase</keyword>
<dbReference type="EMBL" id="JAYMGO010000003">
    <property type="protein sequence ID" value="KAL1278469.1"/>
    <property type="molecule type" value="Genomic_DNA"/>
</dbReference>
<comment type="catalytic activity">
    <reaction evidence="9">
        <text>L-seryl-[protein] + ATP = O-phospho-L-seryl-[protein] + ADP + H(+)</text>
        <dbReference type="Rhea" id="RHEA:17989"/>
        <dbReference type="Rhea" id="RHEA-COMP:9863"/>
        <dbReference type="Rhea" id="RHEA-COMP:11604"/>
        <dbReference type="ChEBI" id="CHEBI:15378"/>
        <dbReference type="ChEBI" id="CHEBI:29999"/>
        <dbReference type="ChEBI" id="CHEBI:30616"/>
        <dbReference type="ChEBI" id="CHEBI:83421"/>
        <dbReference type="ChEBI" id="CHEBI:456216"/>
        <dbReference type="EC" id="2.7.11.1"/>
    </reaction>
</comment>
<feature type="region of interest" description="Disordered" evidence="10">
    <location>
        <begin position="1"/>
        <end position="29"/>
    </location>
</feature>
<comment type="caution">
    <text evidence="12">The sequence shown here is derived from an EMBL/GenBank/DDBJ whole genome shotgun (WGS) entry which is preliminary data.</text>
</comment>
<feature type="domain" description="Protein kinase" evidence="11">
    <location>
        <begin position="278"/>
        <end position="534"/>
    </location>
</feature>
<evidence type="ECO:0000256" key="10">
    <source>
        <dbReference type="SAM" id="MobiDB-lite"/>
    </source>
</evidence>
<evidence type="ECO:0000256" key="4">
    <source>
        <dbReference type="ARBA" id="ARBA00022679"/>
    </source>
</evidence>
<protein>
    <recommendedName>
        <fullName evidence="2">non-specific serine/threonine protein kinase</fullName>
        <ecNumber evidence="2">2.7.11.1</ecNumber>
    </recommendedName>
</protein>
<keyword evidence="5" id="KW-0547">Nucleotide-binding</keyword>
<evidence type="ECO:0000256" key="9">
    <source>
        <dbReference type="ARBA" id="ARBA00048679"/>
    </source>
</evidence>
<keyword evidence="13" id="KW-1185">Reference proteome</keyword>
<evidence type="ECO:0000256" key="6">
    <source>
        <dbReference type="ARBA" id="ARBA00022777"/>
    </source>
</evidence>
<evidence type="ECO:0000256" key="3">
    <source>
        <dbReference type="ARBA" id="ARBA00022527"/>
    </source>
</evidence>
<proteinExistence type="inferred from homology"/>
<keyword evidence="7" id="KW-0067">ATP-binding</keyword>
<dbReference type="InterPro" id="IPR011009">
    <property type="entry name" value="Kinase-like_dom_sf"/>
</dbReference>
<dbReference type="Gene3D" id="1.10.510.10">
    <property type="entry name" value="Transferase(Phosphotransferase) domain 1"/>
    <property type="match status" value="1"/>
</dbReference>
<sequence length="538" mass="60474">MSENQPVEAPVGAVVTGGGREEARREKKNKDVFHFPCLRRGTYDLDKAEAKYGVEAGAHSDGQSVHKPCVQPQDSPTRSENHLSNLPDEAPLGAVETDGGREEKKKKKKKKRFWKWPSLHFPWLEIGEYNLDKAEAKYGVEAGTHSDAPDPAVLLAAEEQLENVLDKGESVHEPCVQPADTPTRLEDSQPNPPDGAVEADGGGEEKKIKRNKKQRFWKWPSLHFPCLSTGTYDLDNAETKYGIEKETHSEASAPEVLLTDEEQLAQNILNKGHIRKQYKIGHKLGEGGCGSVYEGTRYKDGLKVAVKCSMKMPGMPSMRVPGYPKRLPMEIGLMLKVNEGPSVPQIINLFDWEDDTDHYVMVLERPVPCMDLFNFVDLHGGSLDEGMARNIMQQVINAAKACCERGVFHRDIKLENLLVNQDTMEVKLIDFGCGALMKKSAFKAFQGTRVCCPPEFNMKGKYHAKPTTVWTLGFMLYEMLCGECPTPFDRHLISVNLWTRPGLSKECCQMIRDCLQPKPQKRLSLDEMHLHDWFKVTV</sequence>
<name>A0ABR3NNI1_9TELE</name>
<dbReference type="InterPro" id="IPR008271">
    <property type="entry name" value="Ser/Thr_kinase_AS"/>
</dbReference>
<dbReference type="SMART" id="SM00220">
    <property type="entry name" value="S_TKc"/>
    <property type="match status" value="1"/>
</dbReference>
<evidence type="ECO:0000256" key="8">
    <source>
        <dbReference type="ARBA" id="ARBA00047899"/>
    </source>
</evidence>
<gene>
    <name evidence="12" type="ORF">QQF64_025142</name>
</gene>
<evidence type="ECO:0000256" key="7">
    <source>
        <dbReference type="ARBA" id="ARBA00022840"/>
    </source>
</evidence>
<dbReference type="PANTHER" id="PTHR22984">
    <property type="entry name" value="SERINE/THREONINE-PROTEIN KINASE PIM"/>
    <property type="match status" value="1"/>
</dbReference>
<evidence type="ECO:0000256" key="1">
    <source>
        <dbReference type="ARBA" id="ARBA00005505"/>
    </source>
</evidence>
<keyword evidence="6" id="KW-0418">Kinase</keyword>
<evidence type="ECO:0000256" key="5">
    <source>
        <dbReference type="ARBA" id="ARBA00022741"/>
    </source>
</evidence>
<organism evidence="12 13">
    <name type="scientific">Cirrhinus molitorella</name>
    <name type="common">mud carp</name>
    <dbReference type="NCBI Taxonomy" id="172907"/>
    <lineage>
        <taxon>Eukaryota</taxon>
        <taxon>Metazoa</taxon>
        <taxon>Chordata</taxon>
        <taxon>Craniata</taxon>
        <taxon>Vertebrata</taxon>
        <taxon>Euteleostomi</taxon>
        <taxon>Actinopterygii</taxon>
        <taxon>Neopterygii</taxon>
        <taxon>Teleostei</taxon>
        <taxon>Ostariophysi</taxon>
        <taxon>Cypriniformes</taxon>
        <taxon>Cyprinidae</taxon>
        <taxon>Labeoninae</taxon>
        <taxon>Labeonini</taxon>
        <taxon>Cirrhinus</taxon>
    </lineage>
</organism>
<evidence type="ECO:0000259" key="11">
    <source>
        <dbReference type="PROSITE" id="PS50011"/>
    </source>
</evidence>
<dbReference type="PROSITE" id="PS50011">
    <property type="entry name" value="PROTEIN_KINASE_DOM"/>
    <property type="match status" value="1"/>
</dbReference>
<dbReference type="PROSITE" id="PS00108">
    <property type="entry name" value="PROTEIN_KINASE_ST"/>
    <property type="match status" value="1"/>
</dbReference>
<feature type="region of interest" description="Disordered" evidence="10">
    <location>
        <begin position="55"/>
        <end position="112"/>
    </location>
</feature>
<reference evidence="12 13" key="1">
    <citation type="submission" date="2023-09" db="EMBL/GenBank/DDBJ databases">
        <authorList>
            <person name="Wang M."/>
        </authorList>
    </citation>
    <scope>NUCLEOTIDE SEQUENCE [LARGE SCALE GENOMIC DNA]</scope>
    <source>
        <strain evidence="12">GT-2023</strain>
        <tissue evidence="12">Liver</tissue>
    </source>
</reference>
<dbReference type="InterPro" id="IPR051138">
    <property type="entry name" value="PIM_Ser/Thr_kinase"/>
</dbReference>
<evidence type="ECO:0000313" key="12">
    <source>
        <dbReference type="EMBL" id="KAL1278469.1"/>
    </source>
</evidence>
<dbReference type="PANTHER" id="PTHR22984:SF11">
    <property type="entry name" value="AURORA KINASE-RELATED"/>
    <property type="match status" value="1"/>
</dbReference>
<dbReference type="EC" id="2.7.11.1" evidence="2"/>
<dbReference type="Pfam" id="PF00069">
    <property type="entry name" value="Pkinase"/>
    <property type="match status" value="1"/>
</dbReference>
<evidence type="ECO:0000313" key="13">
    <source>
        <dbReference type="Proteomes" id="UP001558613"/>
    </source>
</evidence>
<comment type="catalytic activity">
    <reaction evidence="8">
        <text>L-threonyl-[protein] + ATP = O-phospho-L-threonyl-[protein] + ADP + H(+)</text>
        <dbReference type="Rhea" id="RHEA:46608"/>
        <dbReference type="Rhea" id="RHEA-COMP:11060"/>
        <dbReference type="Rhea" id="RHEA-COMP:11605"/>
        <dbReference type="ChEBI" id="CHEBI:15378"/>
        <dbReference type="ChEBI" id="CHEBI:30013"/>
        <dbReference type="ChEBI" id="CHEBI:30616"/>
        <dbReference type="ChEBI" id="CHEBI:61977"/>
        <dbReference type="ChEBI" id="CHEBI:456216"/>
        <dbReference type="EC" id="2.7.11.1"/>
    </reaction>
</comment>
<dbReference type="InterPro" id="IPR000719">
    <property type="entry name" value="Prot_kinase_dom"/>
</dbReference>
<evidence type="ECO:0000256" key="2">
    <source>
        <dbReference type="ARBA" id="ARBA00012513"/>
    </source>
</evidence>
<dbReference type="SUPFAM" id="SSF56112">
    <property type="entry name" value="Protein kinase-like (PK-like)"/>
    <property type="match status" value="1"/>
</dbReference>
<dbReference type="Gene3D" id="3.30.200.20">
    <property type="entry name" value="Phosphorylase Kinase, domain 1"/>
    <property type="match status" value="1"/>
</dbReference>
<accession>A0ABR3NNI1</accession>